<evidence type="ECO:0000313" key="3">
    <source>
        <dbReference type="Proteomes" id="UP001266305"/>
    </source>
</evidence>
<gene>
    <name evidence="2" type="ORF">P7K49_022865</name>
</gene>
<evidence type="ECO:0000313" key="2">
    <source>
        <dbReference type="EMBL" id="KAK2097414.1"/>
    </source>
</evidence>
<feature type="non-terminal residue" evidence="2">
    <location>
        <position position="73"/>
    </location>
</feature>
<keyword evidence="3" id="KW-1185">Reference proteome</keyword>
<accession>A0ABQ9UK11</accession>
<name>A0ABQ9UK11_SAGOE</name>
<evidence type="ECO:0000256" key="1">
    <source>
        <dbReference type="SAM" id="MobiDB-lite"/>
    </source>
</evidence>
<proteinExistence type="predicted"/>
<feature type="region of interest" description="Disordered" evidence="1">
    <location>
        <begin position="1"/>
        <end position="73"/>
    </location>
</feature>
<dbReference type="EMBL" id="JASSZA010000011">
    <property type="protein sequence ID" value="KAK2097414.1"/>
    <property type="molecule type" value="Genomic_DNA"/>
</dbReference>
<dbReference type="Proteomes" id="UP001266305">
    <property type="component" value="Unassembled WGS sequence"/>
</dbReference>
<comment type="caution">
    <text evidence="2">The sequence shown here is derived from an EMBL/GenBank/DDBJ whole genome shotgun (WGS) entry which is preliminary data.</text>
</comment>
<protein>
    <submittedName>
        <fullName evidence="2">Uncharacterized protein</fullName>
    </submittedName>
</protein>
<reference evidence="2 3" key="1">
    <citation type="submission" date="2023-05" db="EMBL/GenBank/DDBJ databases">
        <title>B98-5 Cell Line De Novo Hybrid Assembly: An Optical Mapping Approach.</title>
        <authorList>
            <person name="Kananen K."/>
            <person name="Auerbach J.A."/>
            <person name="Kautto E."/>
            <person name="Blachly J.S."/>
        </authorList>
    </citation>
    <scope>NUCLEOTIDE SEQUENCE [LARGE SCALE GENOMIC DNA]</scope>
    <source>
        <strain evidence="2">B95-8</strain>
        <tissue evidence="2">Cell line</tissue>
    </source>
</reference>
<organism evidence="2 3">
    <name type="scientific">Saguinus oedipus</name>
    <name type="common">Cotton-top tamarin</name>
    <name type="synonym">Oedipomidas oedipus</name>
    <dbReference type="NCBI Taxonomy" id="9490"/>
    <lineage>
        <taxon>Eukaryota</taxon>
        <taxon>Metazoa</taxon>
        <taxon>Chordata</taxon>
        <taxon>Craniata</taxon>
        <taxon>Vertebrata</taxon>
        <taxon>Euteleostomi</taxon>
        <taxon>Mammalia</taxon>
        <taxon>Eutheria</taxon>
        <taxon>Euarchontoglires</taxon>
        <taxon>Primates</taxon>
        <taxon>Haplorrhini</taxon>
        <taxon>Platyrrhini</taxon>
        <taxon>Cebidae</taxon>
        <taxon>Callitrichinae</taxon>
        <taxon>Saguinus</taxon>
    </lineage>
</organism>
<sequence length="73" mass="7718">SPNPYPGRGKFNGGCEGSRESPLLPTPHKMGSIPCAPTIQGRPGSSPPPPLGPRLELRRDMGTSQEWAAVALR</sequence>
<feature type="non-terminal residue" evidence="2">
    <location>
        <position position="1"/>
    </location>
</feature>